<dbReference type="SUPFAM" id="SSF46626">
    <property type="entry name" value="Cytochrome c"/>
    <property type="match status" value="1"/>
</dbReference>
<organism evidence="7">
    <name type="scientific">marine sediment metagenome</name>
    <dbReference type="NCBI Taxonomy" id="412755"/>
    <lineage>
        <taxon>unclassified sequences</taxon>
        <taxon>metagenomes</taxon>
        <taxon>ecological metagenomes</taxon>
    </lineage>
</organism>
<dbReference type="GO" id="GO:0005506">
    <property type="term" value="F:iron ion binding"/>
    <property type="evidence" value="ECO:0007669"/>
    <property type="project" value="InterPro"/>
</dbReference>
<dbReference type="PANTHER" id="PTHR40942">
    <property type="match status" value="1"/>
</dbReference>
<dbReference type="InterPro" id="IPR009056">
    <property type="entry name" value="Cyt_c-like_dom"/>
</dbReference>
<evidence type="ECO:0000313" key="7">
    <source>
        <dbReference type="EMBL" id="KKO06461.1"/>
    </source>
</evidence>
<evidence type="ECO:0000256" key="4">
    <source>
        <dbReference type="ARBA" id="ARBA00022982"/>
    </source>
</evidence>
<evidence type="ECO:0000259" key="6">
    <source>
        <dbReference type="PROSITE" id="PS51007"/>
    </source>
</evidence>
<evidence type="ECO:0000256" key="2">
    <source>
        <dbReference type="ARBA" id="ARBA00022617"/>
    </source>
</evidence>
<gene>
    <name evidence="7" type="ORF">LCGC14_0062680</name>
</gene>
<dbReference type="PRINTS" id="PR00607">
    <property type="entry name" value="CYTCHROMECIE"/>
</dbReference>
<dbReference type="InterPro" id="IPR002323">
    <property type="entry name" value="Cyt_CIE"/>
</dbReference>
<evidence type="ECO:0000256" key="1">
    <source>
        <dbReference type="ARBA" id="ARBA00022448"/>
    </source>
</evidence>
<dbReference type="EMBL" id="LAZR01000015">
    <property type="protein sequence ID" value="KKO06461.1"/>
    <property type="molecule type" value="Genomic_DNA"/>
</dbReference>
<keyword evidence="3" id="KW-0479">Metal-binding</keyword>
<accession>A0A0F9VMW6</accession>
<protein>
    <recommendedName>
        <fullName evidence="6">Cytochrome c domain-containing protein</fullName>
    </recommendedName>
</protein>
<proteinExistence type="predicted"/>
<comment type="caution">
    <text evidence="7">The sequence shown here is derived from an EMBL/GenBank/DDBJ whole genome shotgun (WGS) entry which is preliminary data.</text>
</comment>
<dbReference type="AlphaFoldDB" id="A0A0F9VMW6"/>
<evidence type="ECO:0000256" key="3">
    <source>
        <dbReference type="ARBA" id="ARBA00022723"/>
    </source>
</evidence>
<sequence length="142" mass="14089">MTNLKKILAVSAAMLALVAGSAFAQSGDDAIAKRIQPYGEVCVAGEECASQTPAVAAAGGGEARSGEAVYGQFCTACHGSGILEAPKTGDTAAWEARLAAAGSLDDLVVSAITGVGAMPPKGTCSDCSDEEIEAAIQHMSGL</sequence>
<dbReference type="Pfam" id="PF13442">
    <property type="entry name" value="Cytochrome_CBB3"/>
    <property type="match status" value="1"/>
</dbReference>
<keyword evidence="4" id="KW-0249">Electron transport</keyword>
<evidence type="ECO:0000256" key="5">
    <source>
        <dbReference type="ARBA" id="ARBA00023004"/>
    </source>
</evidence>
<feature type="domain" description="Cytochrome c" evidence="6">
    <location>
        <begin position="61"/>
        <end position="142"/>
    </location>
</feature>
<name>A0A0F9VMW6_9ZZZZ</name>
<reference evidence="7" key="1">
    <citation type="journal article" date="2015" name="Nature">
        <title>Complex archaea that bridge the gap between prokaryotes and eukaryotes.</title>
        <authorList>
            <person name="Spang A."/>
            <person name="Saw J.H."/>
            <person name="Jorgensen S.L."/>
            <person name="Zaremba-Niedzwiedzka K."/>
            <person name="Martijn J."/>
            <person name="Lind A.E."/>
            <person name="van Eijk R."/>
            <person name="Schleper C."/>
            <person name="Guy L."/>
            <person name="Ettema T.J."/>
        </authorList>
    </citation>
    <scope>NUCLEOTIDE SEQUENCE</scope>
</reference>
<dbReference type="PROSITE" id="PS51007">
    <property type="entry name" value="CYTC"/>
    <property type="match status" value="1"/>
</dbReference>
<keyword evidence="2" id="KW-0349">Heme</keyword>
<dbReference type="GO" id="GO:0020037">
    <property type="term" value="F:heme binding"/>
    <property type="evidence" value="ECO:0007669"/>
    <property type="project" value="InterPro"/>
</dbReference>
<dbReference type="Gene3D" id="1.10.760.10">
    <property type="entry name" value="Cytochrome c-like domain"/>
    <property type="match status" value="1"/>
</dbReference>
<dbReference type="InterPro" id="IPR036909">
    <property type="entry name" value="Cyt_c-like_dom_sf"/>
</dbReference>
<keyword evidence="5" id="KW-0408">Iron</keyword>
<dbReference type="PANTHER" id="PTHR40942:SF4">
    <property type="entry name" value="CYTOCHROME C5"/>
    <property type="match status" value="1"/>
</dbReference>
<dbReference type="GO" id="GO:0009055">
    <property type="term" value="F:electron transfer activity"/>
    <property type="evidence" value="ECO:0007669"/>
    <property type="project" value="InterPro"/>
</dbReference>
<keyword evidence="1" id="KW-0813">Transport</keyword>